<accession>A0A8T0FWW3</accession>
<dbReference type="Gene3D" id="3.30.160.60">
    <property type="entry name" value="Classic Zinc Finger"/>
    <property type="match status" value="2"/>
</dbReference>
<comment type="caution">
    <text evidence="12">The sequence shown here is derived from an EMBL/GenBank/DDBJ whole genome shotgun (WGS) entry which is preliminary data.</text>
</comment>
<keyword evidence="2" id="KW-0479">Metal-binding</keyword>
<keyword evidence="4 10" id="KW-0863">Zinc-finger</keyword>
<proteinExistence type="predicted"/>
<evidence type="ECO:0000256" key="8">
    <source>
        <dbReference type="ARBA" id="ARBA00023163"/>
    </source>
</evidence>
<dbReference type="PROSITE" id="PS50157">
    <property type="entry name" value="ZINC_FINGER_C2H2_2"/>
    <property type="match status" value="2"/>
</dbReference>
<organism evidence="12 13">
    <name type="scientific">Argiope bruennichi</name>
    <name type="common">Wasp spider</name>
    <name type="synonym">Aranea bruennichi</name>
    <dbReference type="NCBI Taxonomy" id="94029"/>
    <lineage>
        <taxon>Eukaryota</taxon>
        <taxon>Metazoa</taxon>
        <taxon>Ecdysozoa</taxon>
        <taxon>Arthropoda</taxon>
        <taxon>Chelicerata</taxon>
        <taxon>Arachnida</taxon>
        <taxon>Araneae</taxon>
        <taxon>Araneomorphae</taxon>
        <taxon>Entelegynae</taxon>
        <taxon>Araneoidea</taxon>
        <taxon>Araneidae</taxon>
        <taxon>Argiope</taxon>
    </lineage>
</organism>
<evidence type="ECO:0000256" key="3">
    <source>
        <dbReference type="ARBA" id="ARBA00022737"/>
    </source>
</evidence>
<keyword evidence="7" id="KW-0238">DNA-binding</keyword>
<dbReference type="EMBL" id="JABXBU010000002">
    <property type="protein sequence ID" value="KAF8794139.1"/>
    <property type="molecule type" value="Genomic_DNA"/>
</dbReference>
<evidence type="ECO:0000313" key="12">
    <source>
        <dbReference type="EMBL" id="KAF8794139.1"/>
    </source>
</evidence>
<dbReference type="Proteomes" id="UP000807504">
    <property type="component" value="Unassembled WGS sequence"/>
</dbReference>
<feature type="domain" description="C2H2-type" evidence="11">
    <location>
        <begin position="95"/>
        <end position="122"/>
    </location>
</feature>
<gene>
    <name evidence="12" type="ORF">HNY73_002149</name>
</gene>
<evidence type="ECO:0000256" key="2">
    <source>
        <dbReference type="ARBA" id="ARBA00022723"/>
    </source>
</evidence>
<evidence type="ECO:0000256" key="7">
    <source>
        <dbReference type="ARBA" id="ARBA00023125"/>
    </source>
</evidence>
<keyword evidence="3" id="KW-0677">Repeat</keyword>
<evidence type="ECO:0000256" key="9">
    <source>
        <dbReference type="ARBA" id="ARBA00023242"/>
    </source>
</evidence>
<dbReference type="GO" id="GO:0003677">
    <property type="term" value="F:DNA binding"/>
    <property type="evidence" value="ECO:0007669"/>
    <property type="project" value="UniProtKB-KW"/>
</dbReference>
<name>A0A8T0FWW3_ARGBR</name>
<keyword evidence="8" id="KW-0804">Transcription</keyword>
<dbReference type="Pfam" id="PF00096">
    <property type="entry name" value="zf-C2H2"/>
    <property type="match status" value="1"/>
</dbReference>
<evidence type="ECO:0000256" key="5">
    <source>
        <dbReference type="ARBA" id="ARBA00022833"/>
    </source>
</evidence>
<protein>
    <submittedName>
        <fullName evidence="12">Zinc finger protein 335 like protein</fullName>
    </submittedName>
</protein>
<dbReference type="SUPFAM" id="SSF57667">
    <property type="entry name" value="beta-beta-alpha zinc fingers"/>
    <property type="match status" value="1"/>
</dbReference>
<feature type="domain" description="C2H2-type" evidence="11">
    <location>
        <begin position="41"/>
        <end position="68"/>
    </location>
</feature>
<dbReference type="PANTHER" id="PTHR24394:SF29">
    <property type="entry name" value="MYONEURIN"/>
    <property type="match status" value="1"/>
</dbReference>
<dbReference type="InterPro" id="IPR036236">
    <property type="entry name" value="Znf_C2H2_sf"/>
</dbReference>
<evidence type="ECO:0000256" key="1">
    <source>
        <dbReference type="ARBA" id="ARBA00004123"/>
    </source>
</evidence>
<dbReference type="GO" id="GO:0005634">
    <property type="term" value="C:nucleus"/>
    <property type="evidence" value="ECO:0007669"/>
    <property type="project" value="UniProtKB-SubCell"/>
</dbReference>
<sequence length="196" mass="22706">MVSNWIPANNASELDDSSSYLNCSPSDHLLSINESDFSKRYKCPVCDRKFTAKGSMKTHLTVHTGELLYKCWEYSSNDPDYQSSHSGSQHSSNVYRCNYCSYTTKFPTTLKRHILTHTDDGNSVKKVVYKQKFRMEWLKDPMLKEWLTYVLDPVEGTKMPKCKCCNEVLSTKLYDLKSHAGTMKHNRSAARFFQRQ</sequence>
<dbReference type="Pfam" id="PF13909">
    <property type="entry name" value="zf-H2C2_5"/>
    <property type="match status" value="1"/>
</dbReference>
<comment type="subcellular location">
    <subcellularLocation>
        <location evidence="1">Nucleus</location>
    </subcellularLocation>
</comment>
<dbReference type="OrthoDB" id="10023262at2759"/>
<evidence type="ECO:0000259" key="11">
    <source>
        <dbReference type="PROSITE" id="PS50157"/>
    </source>
</evidence>
<dbReference type="InterPro" id="IPR013087">
    <property type="entry name" value="Znf_C2H2_type"/>
</dbReference>
<reference evidence="12" key="2">
    <citation type="submission" date="2020-06" db="EMBL/GenBank/DDBJ databases">
        <authorList>
            <person name="Sheffer M."/>
        </authorList>
    </citation>
    <scope>NUCLEOTIDE SEQUENCE</scope>
</reference>
<dbReference type="GO" id="GO:0008270">
    <property type="term" value="F:zinc ion binding"/>
    <property type="evidence" value="ECO:0007669"/>
    <property type="project" value="UniProtKB-KW"/>
</dbReference>
<reference evidence="12" key="1">
    <citation type="journal article" date="2020" name="bioRxiv">
        <title>Chromosome-level reference genome of the European wasp spider Argiope bruennichi: a resource for studies on range expansion and evolutionary adaptation.</title>
        <authorList>
            <person name="Sheffer M.M."/>
            <person name="Hoppe A."/>
            <person name="Krehenwinkel H."/>
            <person name="Uhl G."/>
            <person name="Kuss A.W."/>
            <person name="Jensen L."/>
            <person name="Jensen C."/>
            <person name="Gillespie R.G."/>
            <person name="Hoff K.J."/>
            <person name="Prost S."/>
        </authorList>
    </citation>
    <scope>NUCLEOTIDE SEQUENCE</scope>
</reference>
<evidence type="ECO:0000256" key="6">
    <source>
        <dbReference type="ARBA" id="ARBA00023015"/>
    </source>
</evidence>
<dbReference type="SMART" id="SM00355">
    <property type="entry name" value="ZnF_C2H2"/>
    <property type="match status" value="2"/>
</dbReference>
<dbReference type="FunFam" id="3.30.160.60:FF:000325">
    <property type="entry name" value="ZFP90 zinc finger protein"/>
    <property type="match status" value="1"/>
</dbReference>
<keyword evidence="5" id="KW-0862">Zinc</keyword>
<keyword evidence="13" id="KW-1185">Reference proteome</keyword>
<keyword evidence="6" id="KW-0805">Transcription regulation</keyword>
<evidence type="ECO:0000313" key="13">
    <source>
        <dbReference type="Proteomes" id="UP000807504"/>
    </source>
</evidence>
<evidence type="ECO:0000256" key="4">
    <source>
        <dbReference type="ARBA" id="ARBA00022771"/>
    </source>
</evidence>
<keyword evidence="9" id="KW-0539">Nucleus</keyword>
<dbReference type="PANTHER" id="PTHR24394">
    <property type="entry name" value="ZINC FINGER PROTEIN"/>
    <property type="match status" value="1"/>
</dbReference>
<dbReference type="AlphaFoldDB" id="A0A8T0FWW3"/>
<evidence type="ECO:0000256" key="10">
    <source>
        <dbReference type="PROSITE-ProRule" id="PRU00042"/>
    </source>
</evidence>
<dbReference type="GO" id="GO:0000981">
    <property type="term" value="F:DNA-binding transcription factor activity, RNA polymerase II-specific"/>
    <property type="evidence" value="ECO:0007669"/>
    <property type="project" value="TreeGrafter"/>
</dbReference>
<dbReference type="PROSITE" id="PS00028">
    <property type="entry name" value="ZINC_FINGER_C2H2_1"/>
    <property type="match status" value="1"/>
</dbReference>